<gene>
    <name evidence="4" type="ORF">E2K98_06320</name>
    <name evidence="3" type="ORF">RCG21_14280</name>
</gene>
<protein>
    <submittedName>
        <fullName evidence="3">Glycosyltransferase</fullName>
        <ecNumber evidence="3">2.4.-.-</ecNumber>
    </submittedName>
    <submittedName>
        <fullName evidence="4">Peptigoglycan-binding protein LysM</fullName>
    </submittedName>
</protein>
<feature type="domain" description="Spore protein YkvP/CgeB glycosyl transferase-like" evidence="2">
    <location>
        <begin position="174"/>
        <end position="315"/>
    </location>
</feature>
<dbReference type="Pfam" id="PF13524">
    <property type="entry name" value="Glyco_trans_1_2"/>
    <property type="match status" value="1"/>
</dbReference>
<reference evidence="3" key="2">
    <citation type="submission" date="2023-08" db="EMBL/GenBank/DDBJ databases">
        <title>Nitrogen cycling bacteria in agricultural field soils.</title>
        <authorList>
            <person name="Jang J."/>
        </authorList>
    </citation>
    <scope>NUCLEOTIDE SEQUENCE</scope>
    <source>
        <strain evidence="3">PS3-36</strain>
    </source>
</reference>
<accession>A0A4R5VVD1</accession>
<reference evidence="4 5" key="1">
    <citation type="submission" date="2019-03" db="EMBL/GenBank/DDBJ databases">
        <title>Bacillus niacini sp. nov. a Nicotinate-Metabolizing Mesophile Isolated from Soil.</title>
        <authorList>
            <person name="Zhang G."/>
        </authorList>
    </citation>
    <scope>NUCLEOTIDE SEQUENCE [LARGE SCALE GENOMIC DNA]</scope>
    <source>
        <strain evidence="4 5">WN066</strain>
    </source>
</reference>
<organism evidence="4 5">
    <name type="scientific">Bacillus salipaludis</name>
    <dbReference type="NCBI Taxonomy" id="2547811"/>
    <lineage>
        <taxon>Bacteria</taxon>
        <taxon>Bacillati</taxon>
        <taxon>Bacillota</taxon>
        <taxon>Bacilli</taxon>
        <taxon>Bacillales</taxon>
        <taxon>Bacillaceae</taxon>
        <taxon>Bacillus</taxon>
    </lineage>
</organism>
<name>A0A4R5VVD1_9BACI</name>
<dbReference type="EC" id="2.4.-.-" evidence="3"/>
<keyword evidence="6" id="KW-1185">Reference proteome</keyword>
<dbReference type="Pfam" id="PF12996">
    <property type="entry name" value="DUF3880"/>
    <property type="match status" value="1"/>
</dbReference>
<evidence type="ECO:0000313" key="6">
    <source>
        <dbReference type="Proteomes" id="UP001178888"/>
    </source>
</evidence>
<dbReference type="SUPFAM" id="SSF53756">
    <property type="entry name" value="UDP-Glycosyltransferase/glycogen phosphorylase"/>
    <property type="match status" value="1"/>
</dbReference>
<dbReference type="GO" id="GO:0016757">
    <property type="term" value="F:glycosyltransferase activity"/>
    <property type="evidence" value="ECO:0007669"/>
    <property type="project" value="UniProtKB-KW"/>
</dbReference>
<dbReference type="Proteomes" id="UP000295132">
    <property type="component" value="Unassembled WGS sequence"/>
</dbReference>
<dbReference type="InterPro" id="IPR024542">
    <property type="entry name" value="YkvP_N"/>
</dbReference>
<sequence>MRILFIDSNELLMYGLANGFKEAGHKVLVSGKISENTIPKLISRFKPDLIFSEGWGEENDNVWKQDLIAKQIKASGIPHIYWAVEDPHFTLDFSLPLILRMKPDFVFTLSEPLVNFYRKLGIRAGHLDFGYEPSIHYPNSKYDTKYSIAVVANAYPEVLKQSPQHFRNQSLTTLIKPLLEENIRIDFWGKDWDKMGDILGVSIPKDWIHGYLPYKDAYKVYNSAQIIIGPQNYKSQVTQRTYEILASGGFFLTSDTDGVRELFTPGEDLIVSSSPEQTLELVRHYLKHPEECKAISENALKTVSPHSYKNRAKQAIKTLKNEYIIK</sequence>
<evidence type="ECO:0000259" key="1">
    <source>
        <dbReference type="Pfam" id="PF12996"/>
    </source>
</evidence>
<evidence type="ECO:0000313" key="3">
    <source>
        <dbReference type="EMBL" id="MDQ6597512.1"/>
    </source>
</evidence>
<keyword evidence="3" id="KW-0328">Glycosyltransferase</keyword>
<dbReference type="AlphaFoldDB" id="A0A4R5VVD1"/>
<evidence type="ECO:0000313" key="5">
    <source>
        <dbReference type="Proteomes" id="UP000295132"/>
    </source>
</evidence>
<feature type="domain" description="Spore protein YkvP N-terminal" evidence="1">
    <location>
        <begin position="3"/>
        <end position="109"/>
    </location>
</feature>
<dbReference type="Gene3D" id="3.40.50.2000">
    <property type="entry name" value="Glycogen Phosphorylase B"/>
    <property type="match status" value="1"/>
</dbReference>
<evidence type="ECO:0000259" key="2">
    <source>
        <dbReference type="Pfam" id="PF13524"/>
    </source>
</evidence>
<evidence type="ECO:0000313" key="4">
    <source>
        <dbReference type="EMBL" id="TDK63066.1"/>
    </source>
</evidence>
<dbReference type="EMBL" id="JAVGVR010000001">
    <property type="protein sequence ID" value="MDQ6597512.1"/>
    <property type="molecule type" value="Genomic_DNA"/>
</dbReference>
<dbReference type="Proteomes" id="UP001178888">
    <property type="component" value="Unassembled WGS sequence"/>
</dbReference>
<comment type="caution">
    <text evidence="4">The sequence shown here is derived from an EMBL/GenBank/DDBJ whole genome shotgun (WGS) entry which is preliminary data.</text>
</comment>
<dbReference type="InterPro" id="IPR055259">
    <property type="entry name" value="YkvP/CgeB_Glyco_trans-like"/>
</dbReference>
<keyword evidence="3" id="KW-0808">Transferase</keyword>
<dbReference type="EMBL" id="SMYO01000003">
    <property type="protein sequence ID" value="TDK63066.1"/>
    <property type="molecule type" value="Genomic_DNA"/>
</dbReference>
<dbReference type="RefSeq" id="WP_133333411.1">
    <property type="nucleotide sequence ID" value="NZ_JAVGVR010000001.1"/>
</dbReference>
<proteinExistence type="predicted"/>